<protein>
    <submittedName>
        <fullName evidence="1">Uncharacterized protein</fullName>
    </submittedName>
</protein>
<name>A0AAN8RLI0_9PEZI</name>
<proteinExistence type="predicted"/>
<gene>
    <name evidence="1" type="ORF">TWF718_009553</name>
</gene>
<dbReference type="EMBL" id="JAVHNR010000007">
    <property type="protein sequence ID" value="KAK6336763.1"/>
    <property type="molecule type" value="Genomic_DNA"/>
</dbReference>
<dbReference type="Proteomes" id="UP001313282">
    <property type="component" value="Unassembled WGS sequence"/>
</dbReference>
<evidence type="ECO:0000313" key="2">
    <source>
        <dbReference type="Proteomes" id="UP001313282"/>
    </source>
</evidence>
<reference evidence="1 2" key="1">
    <citation type="submission" date="2019-10" db="EMBL/GenBank/DDBJ databases">
        <authorList>
            <person name="Palmer J.M."/>
        </authorList>
    </citation>
    <scope>NUCLEOTIDE SEQUENCE [LARGE SCALE GENOMIC DNA]</scope>
    <source>
        <strain evidence="1 2">TWF718</strain>
    </source>
</reference>
<accession>A0AAN8RLI0</accession>
<keyword evidence="2" id="KW-1185">Reference proteome</keyword>
<organism evidence="1 2">
    <name type="scientific">Orbilia javanica</name>
    <dbReference type="NCBI Taxonomy" id="47235"/>
    <lineage>
        <taxon>Eukaryota</taxon>
        <taxon>Fungi</taxon>
        <taxon>Dikarya</taxon>
        <taxon>Ascomycota</taxon>
        <taxon>Pezizomycotina</taxon>
        <taxon>Orbiliomycetes</taxon>
        <taxon>Orbiliales</taxon>
        <taxon>Orbiliaceae</taxon>
        <taxon>Orbilia</taxon>
    </lineage>
</organism>
<sequence>MVSATEPSFNIMALQLPLNKFSFLDFNCCRYFRWKKISDSMELMGVLLVKKNAVYFNVCFEDLTIAPASARCAGVKASVLYMYIHVQNAPGSSFLNETDNCKVPTVDQD</sequence>
<evidence type="ECO:0000313" key="1">
    <source>
        <dbReference type="EMBL" id="KAK6336763.1"/>
    </source>
</evidence>
<dbReference type="AlphaFoldDB" id="A0AAN8RLI0"/>
<comment type="caution">
    <text evidence="1">The sequence shown here is derived from an EMBL/GenBank/DDBJ whole genome shotgun (WGS) entry which is preliminary data.</text>
</comment>